<dbReference type="FunFam" id="3.40.1180.10:FF:000001">
    <property type="entry name" value="(2E,6E)-farnesyl-diphosphate-specific ditrans,polycis-undecaprenyl-diphosphate synthase"/>
    <property type="match status" value="1"/>
</dbReference>
<dbReference type="HOGENOM" id="CLU_038505_1_1_4"/>
<keyword evidence="2" id="KW-0460">Magnesium</keyword>
<comment type="subunit">
    <text evidence="2">Homodimer.</text>
</comment>
<keyword evidence="2" id="KW-0479">Metal-binding</keyword>
<dbReference type="CDD" id="cd00475">
    <property type="entry name" value="Cis_IPPS"/>
    <property type="match status" value="1"/>
</dbReference>
<dbReference type="STRING" id="365044.Pnap_3193"/>
<dbReference type="AlphaFoldDB" id="A1VS63"/>
<dbReference type="PANTHER" id="PTHR10291">
    <property type="entry name" value="DEHYDRODOLICHYL DIPHOSPHATE SYNTHASE FAMILY MEMBER"/>
    <property type="match status" value="1"/>
</dbReference>
<name>A1VS63_POLNA</name>
<comment type="similarity">
    <text evidence="2">Belongs to the UPP synthase family.</text>
</comment>
<dbReference type="GO" id="GO:0016094">
    <property type="term" value="P:polyprenol biosynthetic process"/>
    <property type="evidence" value="ECO:0007669"/>
    <property type="project" value="TreeGrafter"/>
</dbReference>
<dbReference type="EC" id="2.5.1.-" evidence="2"/>
<evidence type="ECO:0000256" key="1">
    <source>
        <dbReference type="ARBA" id="ARBA00022679"/>
    </source>
</evidence>
<feature type="binding site" evidence="2">
    <location>
        <position position="25"/>
    </location>
    <ligand>
        <name>substrate</name>
    </ligand>
</feature>
<sequence>MHVFASASVAMPQHVAIIMDGNRRWAAKRSMLRALGHVSGARQVRQIIDACMERGVNYLTLFAFSTENWQRPADEVSSLMGLLVHYLQKEVSAMHASGVRLKVVGDLNRFDGQLQSLMASGQALTANNSKLTLTIAANYGGRWDMMQAVQAWQAANPAQSVADMNEVALRPYFSMGYAPDPDLLIRTGGESRISNFMLWQVAYTELFFTDTLWPDFSAQSLDHALQWYQARDRRFGASRPPSPEITRCAI</sequence>
<keyword evidence="1 2" id="KW-0808">Transferase</keyword>
<feature type="active site" evidence="2">
    <location>
        <position position="20"/>
    </location>
</feature>
<feature type="binding site" evidence="2">
    <location>
        <begin position="192"/>
        <end position="194"/>
    </location>
    <ligand>
        <name>substrate</name>
    </ligand>
</feature>
<dbReference type="GO" id="GO:0005829">
    <property type="term" value="C:cytosol"/>
    <property type="evidence" value="ECO:0007669"/>
    <property type="project" value="TreeGrafter"/>
</dbReference>
<dbReference type="KEGG" id="pna:Pnap_3193"/>
<dbReference type="Gene3D" id="3.40.1180.10">
    <property type="entry name" value="Decaprenyl diphosphate synthase-like"/>
    <property type="match status" value="1"/>
</dbReference>
<organism evidence="3 4">
    <name type="scientific">Polaromonas naphthalenivorans (strain CJ2)</name>
    <dbReference type="NCBI Taxonomy" id="365044"/>
    <lineage>
        <taxon>Bacteria</taxon>
        <taxon>Pseudomonadati</taxon>
        <taxon>Pseudomonadota</taxon>
        <taxon>Betaproteobacteria</taxon>
        <taxon>Burkholderiales</taxon>
        <taxon>Comamonadaceae</taxon>
        <taxon>Polaromonas</taxon>
    </lineage>
</organism>
<feature type="binding site" evidence="2">
    <location>
        <position position="71"/>
    </location>
    <ligand>
        <name>substrate</name>
    </ligand>
</feature>
<dbReference type="NCBIfam" id="TIGR00055">
    <property type="entry name" value="uppS"/>
    <property type="match status" value="1"/>
</dbReference>
<dbReference type="Pfam" id="PF01255">
    <property type="entry name" value="Prenyltransf"/>
    <property type="match status" value="1"/>
</dbReference>
<dbReference type="Proteomes" id="UP000000644">
    <property type="component" value="Chromosome"/>
</dbReference>
<proteinExistence type="inferred from homology"/>
<dbReference type="PANTHER" id="PTHR10291:SF0">
    <property type="entry name" value="DEHYDRODOLICHYL DIPHOSPHATE SYNTHASE 2"/>
    <property type="match status" value="1"/>
</dbReference>
<keyword evidence="4" id="KW-1185">Reference proteome</keyword>
<protein>
    <recommendedName>
        <fullName evidence="2">Isoprenyl transferase</fullName>
        <ecNumber evidence="2">2.5.1.-</ecNumber>
    </recommendedName>
</protein>
<evidence type="ECO:0000256" key="2">
    <source>
        <dbReference type="HAMAP-Rule" id="MF_01139"/>
    </source>
</evidence>
<feature type="binding site" evidence="2">
    <location>
        <position position="186"/>
    </location>
    <ligand>
        <name>substrate</name>
    </ligand>
</feature>
<feature type="binding site" evidence="2">
    <location>
        <begin position="21"/>
        <end position="24"/>
    </location>
    <ligand>
        <name>substrate</name>
    </ligand>
</feature>
<dbReference type="InterPro" id="IPR036424">
    <property type="entry name" value="UPP_synth-like_sf"/>
</dbReference>
<dbReference type="GO" id="GO:0008834">
    <property type="term" value="F:ditrans,polycis-undecaprenyl-diphosphate synthase [(2E,6E)-farnesyl-diphosphate specific] activity"/>
    <property type="evidence" value="ECO:0007669"/>
    <property type="project" value="TreeGrafter"/>
</dbReference>
<feature type="binding site" evidence="2">
    <location>
        <position position="37"/>
    </location>
    <ligand>
        <name>substrate</name>
    </ligand>
</feature>
<dbReference type="InterPro" id="IPR001441">
    <property type="entry name" value="UPP_synth-like"/>
</dbReference>
<dbReference type="EMBL" id="CP000529">
    <property type="protein sequence ID" value="ABM38491.1"/>
    <property type="molecule type" value="Genomic_DNA"/>
</dbReference>
<dbReference type="PROSITE" id="PS01066">
    <property type="entry name" value="UPP_SYNTHASE"/>
    <property type="match status" value="1"/>
</dbReference>
<feature type="binding site" evidence="2">
    <location>
        <begin position="65"/>
        <end position="67"/>
    </location>
    <ligand>
        <name>substrate</name>
    </ligand>
</feature>
<dbReference type="HAMAP" id="MF_01139">
    <property type="entry name" value="ISPT"/>
    <property type="match status" value="1"/>
</dbReference>
<feature type="binding site" evidence="2">
    <location>
        <position position="33"/>
    </location>
    <ligand>
        <name>substrate</name>
    </ligand>
</feature>
<dbReference type="GO" id="GO:0000287">
    <property type="term" value="F:magnesium ion binding"/>
    <property type="evidence" value="ECO:0007669"/>
    <property type="project" value="UniProtKB-UniRule"/>
</dbReference>
<dbReference type="eggNOG" id="COG0020">
    <property type="taxonomic scope" value="Bacteria"/>
</dbReference>
<feature type="binding site" evidence="2">
    <location>
        <position position="20"/>
    </location>
    <ligand>
        <name>Mg(2+)</name>
        <dbReference type="ChEBI" id="CHEBI:18420"/>
    </ligand>
</feature>
<feature type="binding site" evidence="2">
    <location>
        <position position="205"/>
    </location>
    <ligand>
        <name>Mg(2+)</name>
        <dbReference type="ChEBI" id="CHEBI:18420"/>
    </ligand>
</feature>
<accession>A1VS63</accession>
<comment type="function">
    <text evidence="2">Catalyzes the condensation of isopentenyl diphosphate (IPP) with allylic pyrophosphates generating different type of terpenoids.</text>
</comment>
<evidence type="ECO:0000313" key="3">
    <source>
        <dbReference type="EMBL" id="ABM38491.1"/>
    </source>
</evidence>
<dbReference type="SUPFAM" id="SSF64005">
    <property type="entry name" value="Undecaprenyl diphosphate synthase"/>
    <property type="match status" value="1"/>
</dbReference>
<feature type="binding site" evidence="2">
    <location>
        <position position="69"/>
    </location>
    <ligand>
        <name>substrate</name>
    </ligand>
</feature>
<dbReference type="InterPro" id="IPR018520">
    <property type="entry name" value="UPP_synth-like_CS"/>
</dbReference>
<evidence type="ECO:0000313" key="4">
    <source>
        <dbReference type="Proteomes" id="UP000000644"/>
    </source>
</evidence>
<reference evidence="4" key="1">
    <citation type="journal article" date="2009" name="Environ. Microbiol.">
        <title>The genome of Polaromonas naphthalenivorans strain CJ2, isolated from coal tar-contaminated sediment, reveals physiological and metabolic versatility and evolution through extensive horizontal gene transfer.</title>
        <authorList>
            <person name="Yagi J.M."/>
            <person name="Sims D."/>
            <person name="Brettin T."/>
            <person name="Bruce D."/>
            <person name="Madsen E.L."/>
        </authorList>
    </citation>
    <scope>NUCLEOTIDE SEQUENCE [LARGE SCALE GENOMIC DNA]</scope>
    <source>
        <strain evidence="4">CJ2</strain>
    </source>
</reference>
<feature type="active site" description="Proton acceptor" evidence="2">
    <location>
        <position position="68"/>
    </location>
</feature>
<gene>
    <name evidence="3" type="ordered locus">Pnap_3193</name>
</gene>
<comment type="cofactor">
    <cofactor evidence="2">
        <name>Mg(2+)</name>
        <dbReference type="ChEBI" id="CHEBI:18420"/>
    </cofactor>
    <text evidence="2">Binds 2 magnesium ions per subunit.</text>
</comment>